<protein>
    <submittedName>
        <fullName evidence="2 3">Uncharacterized protein</fullName>
    </submittedName>
</protein>
<evidence type="ECO:0000256" key="1">
    <source>
        <dbReference type="SAM" id="Phobius"/>
    </source>
</evidence>
<evidence type="ECO:0000313" key="2">
    <source>
        <dbReference type="EMBL" id="PNR55881.1"/>
    </source>
</evidence>
<evidence type="ECO:0000313" key="4">
    <source>
        <dbReference type="Proteomes" id="UP000006727"/>
    </source>
</evidence>
<dbReference type="Gramene" id="Pp3c4_26250V3.2">
    <property type="protein sequence ID" value="PAC:32920901.CDS.1"/>
    <property type="gene ID" value="Pp3c4_26250"/>
</dbReference>
<dbReference type="Gramene" id="Pp3c4_26250V3.1">
    <property type="protein sequence ID" value="PAC:32920900.CDS.1"/>
    <property type="gene ID" value="Pp3c4_26250"/>
</dbReference>
<keyword evidence="1" id="KW-0472">Membrane</keyword>
<dbReference type="EnsemblPlants" id="Pp3c4_26250V3.1">
    <property type="protein sequence ID" value="PAC:32920900.CDS.1"/>
    <property type="gene ID" value="Pp3c4_26250"/>
</dbReference>
<dbReference type="EMBL" id="ABEU02000004">
    <property type="protein sequence ID" value="PNR55881.1"/>
    <property type="molecule type" value="Genomic_DNA"/>
</dbReference>
<dbReference type="PaxDb" id="3218-PP1S110_85V6.1"/>
<dbReference type="AlphaFoldDB" id="A0A2K1KQ53"/>
<keyword evidence="4" id="KW-1185">Reference proteome</keyword>
<evidence type="ECO:0000313" key="3">
    <source>
        <dbReference type="EnsemblPlants" id="PAC:32920900.CDS.1"/>
    </source>
</evidence>
<reference evidence="3" key="3">
    <citation type="submission" date="2020-12" db="UniProtKB">
        <authorList>
            <consortium name="EnsemblPlants"/>
        </authorList>
    </citation>
    <scope>IDENTIFICATION</scope>
</reference>
<reference evidence="2 4" key="2">
    <citation type="journal article" date="2018" name="Plant J.">
        <title>The Physcomitrella patens chromosome-scale assembly reveals moss genome structure and evolution.</title>
        <authorList>
            <person name="Lang D."/>
            <person name="Ullrich K.K."/>
            <person name="Murat F."/>
            <person name="Fuchs J."/>
            <person name="Jenkins J."/>
            <person name="Haas F.B."/>
            <person name="Piednoel M."/>
            <person name="Gundlach H."/>
            <person name="Van Bel M."/>
            <person name="Meyberg R."/>
            <person name="Vives C."/>
            <person name="Morata J."/>
            <person name="Symeonidi A."/>
            <person name="Hiss M."/>
            <person name="Muchero W."/>
            <person name="Kamisugi Y."/>
            <person name="Saleh O."/>
            <person name="Blanc G."/>
            <person name="Decker E.L."/>
            <person name="van Gessel N."/>
            <person name="Grimwood J."/>
            <person name="Hayes R.D."/>
            <person name="Graham S.W."/>
            <person name="Gunter L.E."/>
            <person name="McDaniel S.F."/>
            <person name="Hoernstein S.N.W."/>
            <person name="Larsson A."/>
            <person name="Li F.W."/>
            <person name="Perroud P.F."/>
            <person name="Phillips J."/>
            <person name="Ranjan P."/>
            <person name="Rokshar D.S."/>
            <person name="Rothfels C.J."/>
            <person name="Schneider L."/>
            <person name="Shu S."/>
            <person name="Stevenson D.W."/>
            <person name="Thummler F."/>
            <person name="Tillich M."/>
            <person name="Villarreal Aguilar J.C."/>
            <person name="Widiez T."/>
            <person name="Wong G.K."/>
            <person name="Wymore A."/>
            <person name="Zhang Y."/>
            <person name="Zimmer A.D."/>
            <person name="Quatrano R.S."/>
            <person name="Mayer K.F.X."/>
            <person name="Goodstein D."/>
            <person name="Casacuberta J.M."/>
            <person name="Vandepoele K."/>
            <person name="Reski R."/>
            <person name="Cuming A.C."/>
            <person name="Tuskan G.A."/>
            <person name="Maumus F."/>
            <person name="Salse J."/>
            <person name="Schmutz J."/>
            <person name="Rensing S.A."/>
        </authorList>
    </citation>
    <scope>NUCLEOTIDE SEQUENCE [LARGE SCALE GENOMIC DNA]</scope>
    <source>
        <strain evidence="3 4">cv. Gransden 2004</strain>
    </source>
</reference>
<organism evidence="2">
    <name type="scientific">Physcomitrium patens</name>
    <name type="common">Spreading-leaved earth moss</name>
    <name type="synonym">Physcomitrella patens</name>
    <dbReference type="NCBI Taxonomy" id="3218"/>
    <lineage>
        <taxon>Eukaryota</taxon>
        <taxon>Viridiplantae</taxon>
        <taxon>Streptophyta</taxon>
        <taxon>Embryophyta</taxon>
        <taxon>Bryophyta</taxon>
        <taxon>Bryophytina</taxon>
        <taxon>Bryopsida</taxon>
        <taxon>Funariidae</taxon>
        <taxon>Funariales</taxon>
        <taxon>Funariaceae</taxon>
        <taxon>Physcomitrium</taxon>
    </lineage>
</organism>
<dbReference type="InParanoid" id="A0A2K1KQ53"/>
<sequence>MEKLKIFYGMKNTIFYACLYFNLRISFVINYFQLYYVVYLFLGLKGLVKHYTIFFYLVYPCVYLME</sequence>
<keyword evidence="1" id="KW-1133">Transmembrane helix</keyword>
<reference evidence="2 4" key="1">
    <citation type="journal article" date="2008" name="Science">
        <title>The Physcomitrella genome reveals evolutionary insights into the conquest of land by plants.</title>
        <authorList>
            <person name="Rensing S."/>
            <person name="Lang D."/>
            <person name="Zimmer A."/>
            <person name="Terry A."/>
            <person name="Salamov A."/>
            <person name="Shapiro H."/>
            <person name="Nishiyama T."/>
            <person name="Perroud P.-F."/>
            <person name="Lindquist E."/>
            <person name="Kamisugi Y."/>
            <person name="Tanahashi T."/>
            <person name="Sakakibara K."/>
            <person name="Fujita T."/>
            <person name="Oishi K."/>
            <person name="Shin-I T."/>
            <person name="Kuroki Y."/>
            <person name="Toyoda A."/>
            <person name="Suzuki Y."/>
            <person name="Hashimoto A."/>
            <person name="Yamaguchi K."/>
            <person name="Sugano A."/>
            <person name="Kohara Y."/>
            <person name="Fujiyama A."/>
            <person name="Anterola A."/>
            <person name="Aoki S."/>
            <person name="Ashton N."/>
            <person name="Barbazuk W.B."/>
            <person name="Barker E."/>
            <person name="Bennetzen J."/>
            <person name="Bezanilla M."/>
            <person name="Blankenship R."/>
            <person name="Cho S.H."/>
            <person name="Dutcher S."/>
            <person name="Estelle M."/>
            <person name="Fawcett J.A."/>
            <person name="Gundlach H."/>
            <person name="Hanada K."/>
            <person name="Heyl A."/>
            <person name="Hicks K.A."/>
            <person name="Hugh J."/>
            <person name="Lohr M."/>
            <person name="Mayer K."/>
            <person name="Melkozernov A."/>
            <person name="Murata T."/>
            <person name="Nelson D."/>
            <person name="Pils B."/>
            <person name="Prigge M."/>
            <person name="Reiss B."/>
            <person name="Renner T."/>
            <person name="Rombauts S."/>
            <person name="Rushton P."/>
            <person name="Sanderfoot A."/>
            <person name="Schween G."/>
            <person name="Shiu S.-H."/>
            <person name="Stueber K."/>
            <person name="Theodoulou F.L."/>
            <person name="Tu H."/>
            <person name="Van de Peer Y."/>
            <person name="Verrier P.J."/>
            <person name="Waters E."/>
            <person name="Wood A."/>
            <person name="Yang L."/>
            <person name="Cove D."/>
            <person name="Cuming A."/>
            <person name="Hasebe M."/>
            <person name="Lucas S."/>
            <person name="Mishler D.B."/>
            <person name="Reski R."/>
            <person name="Grigoriev I."/>
            <person name="Quatrano R.S."/>
            <person name="Boore J.L."/>
        </authorList>
    </citation>
    <scope>NUCLEOTIDE SEQUENCE [LARGE SCALE GENOMIC DNA]</scope>
    <source>
        <strain evidence="3 4">cv. Gransden 2004</strain>
    </source>
</reference>
<dbReference type="Proteomes" id="UP000006727">
    <property type="component" value="Chromosome 4"/>
</dbReference>
<feature type="transmembrane region" description="Helical" evidence="1">
    <location>
        <begin position="21"/>
        <end position="42"/>
    </location>
</feature>
<name>A0A2K1KQ53_PHYPA</name>
<gene>
    <name evidence="2" type="ORF">PHYPA_006778</name>
</gene>
<dbReference type="EnsemblPlants" id="Pp3c4_26250V3.2">
    <property type="protein sequence ID" value="PAC:32920901.CDS.1"/>
    <property type="gene ID" value="Pp3c4_26250"/>
</dbReference>
<proteinExistence type="predicted"/>
<accession>A0A2K1KQ53</accession>
<keyword evidence="1" id="KW-0812">Transmembrane</keyword>